<proteinExistence type="predicted"/>
<dbReference type="Proteomes" id="UP000836788">
    <property type="component" value="Chromosome 24"/>
</dbReference>
<organism evidence="2">
    <name type="scientific">Phaeodactylum tricornutum</name>
    <name type="common">Diatom</name>
    <dbReference type="NCBI Taxonomy" id="2850"/>
    <lineage>
        <taxon>Eukaryota</taxon>
        <taxon>Sar</taxon>
        <taxon>Stramenopiles</taxon>
        <taxon>Ochrophyta</taxon>
        <taxon>Bacillariophyta</taxon>
        <taxon>Bacillariophyceae</taxon>
        <taxon>Bacillariophycidae</taxon>
        <taxon>Naviculales</taxon>
        <taxon>Phaeodactylaceae</taxon>
        <taxon>Phaeodactylum</taxon>
    </lineage>
</organism>
<dbReference type="AlphaFoldDB" id="A0A8J9T7V8"/>
<reference evidence="2" key="1">
    <citation type="submission" date="2022-02" db="EMBL/GenBank/DDBJ databases">
        <authorList>
            <person name="Giguere J D."/>
        </authorList>
    </citation>
    <scope>NUCLEOTIDE SEQUENCE</scope>
    <source>
        <strain evidence="2">CCAP 1055/1</strain>
    </source>
</reference>
<feature type="region of interest" description="Disordered" evidence="1">
    <location>
        <begin position="1"/>
        <end position="119"/>
    </location>
</feature>
<feature type="compositionally biased region" description="Polar residues" evidence="1">
    <location>
        <begin position="90"/>
        <end position="103"/>
    </location>
</feature>
<dbReference type="EMBL" id="OU594965">
    <property type="protein sequence ID" value="CAG9287103.1"/>
    <property type="molecule type" value="Genomic_DNA"/>
</dbReference>
<feature type="region of interest" description="Disordered" evidence="1">
    <location>
        <begin position="185"/>
        <end position="269"/>
    </location>
</feature>
<protein>
    <submittedName>
        <fullName evidence="2">Uncharacterized protein</fullName>
    </submittedName>
</protein>
<accession>A0A8J9T7V8</accession>
<name>A0A8J9T7V8_PHATR</name>
<feature type="compositionally biased region" description="Acidic residues" evidence="1">
    <location>
        <begin position="206"/>
        <end position="219"/>
    </location>
</feature>
<evidence type="ECO:0000313" key="2">
    <source>
        <dbReference type="EMBL" id="CAG9287103.1"/>
    </source>
</evidence>
<gene>
    <name evidence="2" type="ORF">PTTT1_LOCUS34483</name>
</gene>
<evidence type="ECO:0000256" key="1">
    <source>
        <dbReference type="SAM" id="MobiDB-lite"/>
    </source>
</evidence>
<feature type="compositionally biased region" description="Polar residues" evidence="1">
    <location>
        <begin position="222"/>
        <end position="238"/>
    </location>
</feature>
<feature type="compositionally biased region" description="Low complexity" evidence="1">
    <location>
        <begin position="185"/>
        <end position="195"/>
    </location>
</feature>
<sequence length="269" mass="28849">MSAENSNKQETLGPATAALLREESFNPEDPFSPNLKSSNSGIAGDNDPNGLNLPPGRMHATRVPQRLSGSSGNLAGSVAQHHHVRRKSGDNISRSRSRSPSMKTETTRTHKTTVTENSSISSLEDYFDNDLLTDRAGFEELDYGKEVAEARKLHNSREFVNLPPVNERMTEDTLEDVHAFSDVRSSNASRANSVSIGGEAALQPLDECEEEGSDLDESDSSVGPSPQIILTNMENLTLESDAARAENGRGTRGTGGSSLLEEAPSAPTA</sequence>
<feature type="compositionally biased region" description="Polar residues" evidence="1">
    <location>
        <begin position="1"/>
        <end position="10"/>
    </location>
</feature>